<dbReference type="EMBL" id="AMCI01006661">
    <property type="protein sequence ID" value="EJW93962.1"/>
    <property type="molecule type" value="Genomic_DNA"/>
</dbReference>
<gene>
    <name evidence="1" type="ORF">EVA_17930</name>
</gene>
<name>J9FWL7_9ZZZZ</name>
<accession>J9FWL7</accession>
<comment type="caution">
    <text evidence="1">The sequence shown here is derived from an EMBL/GenBank/DDBJ whole genome shotgun (WGS) entry which is preliminary data.</text>
</comment>
<reference evidence="1" key="1">
    <citation type="journal article" date="2012" name="PLoS ONE">
        <title>Gene sets for utilization of primary and secondary nutrition supplies in the distal gut of endangered iberian lynx.</title>
        <authorList>
            <person name="Alcaide M."/>
            <person name="Messina E."/>
            <person name="Richter M."/>
            <person name="Bargiela R."/>
            <person name="Peplies J."/>
            <person name="Huws S.A."/>
            <person name="Newbold C.J."/>
            <person name="Golyshin P.N."/>
            <person name="Simon M.A."/>
            <person name="Lopez G."/>
            <person name="Yakimov M.M."/>
            <person name="Ferrer M."/>
        </authorList>
    </citation>
    <scope>NUCLEOTIDE SEQUENCE</scope>
</reference>
<sequence>MLPFREKRGRFRARKKWFPPWEVRFLIGRRKPGVSYRKLYHLSEETFAPW</sequence>
<organism evidence="1">
    <name type="scientific">gut metagenome</name>
    <dbReference type="NCBI Taxonomy" id="749906"/>
    <lineage>
        <taxon>unclassified sequences</taxon>
        <taxon>metagenomes</taxon>
        <taxon>organismal metagenomes</taxon>
    </lineage>
</organism>
<protein>
    <submittedName>
        <fullName evidence="1">Uncharacterized protein</fullName>
    </submittedName>
</protein>
<dbReference type="AlphaFoldDB" id="J9FWL7"/>
<evidence type="ECO:0000313" key="1">
    <source>
        <dbReference type="EMBL" id="EJW93962.1"/>
    </source>
</evidence>
<proteinExistence type="predicted"/>